<dbReference type="Gene3D" id="3.30.565.10">
    <property type="entry name" value="Histidine kinase-like ATPase, C-terminal domain"/>
    <property type="match status" value="1"/>
</dbReference>
<evidence type="ECO:0000256" key="10">
    <source>
        <dbReference type="ARBA" id="ARBA00023136"/>
    </source>
</evidence>
<dbReference type="SUPFAM" id="SSF158472">
    <property type="entry name" value="HAMP domain-like"/>
    <property type="match status" value="1"/>
</dbReference>
<dbReference type="PANTHER" id="PTHR45436:SF5">
    <property type="entry name" value="SENSOR HISTIDINE KINASE TRCS"/>
    <property type="match status" value="1"/>
</dbReference>
<evidence type="ECO:0000313" key="14">
    <source>
        <dbReference type="EMBL" id="GGO93343.1"/>
    </source>
</evidence>
<keyword evidence="9" id="KW-0902">Two-component regulatory system</keyword>
<dbReference type="EMBL" id="BMMS01000020">
    <property type="protein sequence ID" value="GGO93343.1"/>
    <property type="molecule type" value="Genomic_DNA"/>
</dbReference>
<dbReference type="Proteomes" id="UP000641932">
    <property type="component" value="Unassembled WGS sequence"/>
</dbReference>
<keyword evidence="8 11" id="KW-1133">Transmembrane helix</keyword>
<dbReference type="GO" id="GO:0000155">
    <property type="term" value="F:phosphorelay sensor kinase activity"/>
    <property type="evidence" value="ECO:0007669"/>
    <property type="project" value="InterPro"/>
</dbReference>
<evidence type="ECO:0000256" key="8">
    <source>
        <dbReference type="ARBA" id="ARBA00022989"/>
    </source>
</evidence>
<dbReference type="AlphaFoldDB" id="A0A917ZSX2"/>
<dbReference type="CDD" id="cd00082">
    <property type="entry name" value="HisKA"/>
    <property type="match status" value="1"/>
</dbReference>
<keyword evidence="5" id="KW-0808">Transferase</keyword>
<organism evidence="14 15">
    <name type="scientific">Wenjunlia tyrosinilytica</name>
    <dbReference type="NCBI Taxonomy" id="1544741"/>
    <lineage>
        <taxon>Bacteria</taxon>
        <taxon>Bacillati</taxon>
        <taxon>Actinomycetota</taxon>
        <taxon>Actinomycetes</taxon>
        <taxon>Kitasatosporales</taxon>
        <taxon>Streptomycetaceae</taxon>
        <taxon>Wenjunlia</taxon>
    </lineage>
</organism>
<dbReference type="SMART" id="SM00387">
    <property type="entry name" value="HATPase_c"/>
    <property type="match status" value="1"/>
</dbReference>
<evidence type="ECO:0000256" key="9">
    <source>
        <dbReference type="ARBA" id="ARBA00023012"/>
    </source>
</evidence>
<comment type="caution">
    <text evidence="14">The sequence shown here is derived from an EMBL/GenBank/DDBJ whole genome shotgun (WGS) entry which is preliminary data.</text>
</comment>
<dbReference type="InterPro" id="IPR005467">
    <property type="entry name" value="His_kinase_dom"/>
</dbReference>
<dbReference type="Gene3D" id="6.10.340.10">
    <property type="match status" value="1"/>
</dbReference>
<dbReference type="InterPro" id="IPR003660">
    <property type="entry name" value="HAMP_dom"/>
</dbReference>
<evidence type="ECO:0000256" key="4">
    <source>
        <dbReference type="ARBA" id="ARBA00022553"/>
    </source>
</evidence>
<comment type="catalytic activity">
    <reaction evidence="1">
        <text>ATP + protein L-histidine = ADP + protein N-phospho-L-histidine.</text>
        <dbReference type="EC" id="2.7.13.3"/>
    </reaction>
</comment>
<dbReference type="PROSITE" id="PS50885">
    <property type="entry name" value="HAMP"/>
    <property type="match status" value="1"/>
</dbReference>
<dbReference type="Gene3D" id="1.10.287.130">
    <property type="match status" value="1"/>
</dbReference>
<feature type="transmembrane region" description="Helical" evidence="11">
    <location>
        <begin position="106"/>
        <end position="129"/>
    </location>
</feature>
<dbReference type="PROSITE" id="PS50109">
    <property type="entry name" value="HIS_KIN"/>
    <property type="match status" value="1"/>
</dbReference>
<evidence type="ECO:0000256" key="7">
    <source>
        <dbReference type="ARBA" id="ARBA00022777"/>
    </source>
</evidence>
<dbReference type="EC" id="2.7.13.3" evidence="3"/>
<reference evidence="14" key="2">
    <citation type="submission" date="2020-09" db="EMBL/GenBank/DDBJ databases">
        <authorList>
            <person name="Sun Q."/>
            <person name="Zhou Y."/>
        </authorList>
    </citation>
    <scope>NUCLEOTIDE SEQUENCE</scope>
    <source>
        <strain evidence="14">CGMCC 4.7201</strain>
    </source>
</reference>
<reference evidence="14" key="1">
    <citation type="journal article" date="2014" name="Int. J. Syst. Evol. Microbiol.">
        <title>Complete genome sequence of Corynebacterium casei LMG S-19264T (=DSM 44701T), isolated from a smear-ripened cheese.</title>
        <authorList>
            <consortium name="US DOE Joint Genome Institute (JGI-PGF)"/>
            <person name="Walter F."/>
            <person name="Albersmeier A."/>
            <person name="Kalinowski J."/>
            <person name="Ruckert C."/>
        </authorList>
    </citation>
    <scope>NUCLEOTIDE SEQUENCE</scope>
    <source>
        <strain evidence="14">CGMCC 4.7201</strain>
    </source>
</reference>
<dbReference type="Pfam" id="PF00512">
    <property type="entry name" value="HisKA"/>
    <property type="match status" value="1"/>
</dbReference>
<keyword evidence="15" id="KW-1185">Reference proteome</keyword>
<dbReference type="InterPro" id="IPR004358">
    <property type="entry name" value="Sig_transdc_His_kin-like_C"/>
</dbReference>
<comment type="subcellular location">
    <subcellularLocation>
        <location evidence="2">Cell membrane</location>
    </subcellularLocation>
</comment>
<sequence length="402" mass="42697">MNPPSLRFPRLPCLPAPRHGLTIRTRLALLNSAVFMAGGGAILALAWLSAREIIDKHRSMLTAASVPATPPAGAGAAPPNPHPATPRSAVAAREFSAFQDEVLADLLRWSFVILVAFLALSLLATWWTARQSLGRIGRVTAAARHIGEGNLDARLALVGPQDEVKELGDTFDTMLDRLERSFTDQRRFAAHASHELRTPIALQRAALEIPLIQGRVPTDLEPDIRRALAATERSEALISALLALARGESGILTPRPTDLADLARSAITDIRAETDQNDVRLEADLQWAQVAGDITLLAQLVANLVANAVRHNVPGGSVHVRTGTTGSGAFVEVSNTGPTIDPADLPDLFKPFRRGTRRGKGSGLGLSVVRSVTDTHHGILSARPNAVGGGLTLRVDIPASGA</sequence>
<dbReference type="InterPro" id="IPR036890">
    <property type="entry name" value="HATPase_C_sf"/>
</dbReference>
<dbReference type="GO" id="GO:0005886">
    <property type="term" value="C:plasma membrane"/>
    <property type="evidence" value="ECO:0007669"/>
    <property type="project" value="UniProtKB-SubCell"/>
</dbReference>
<keyword evidence="4" id="KW-0597">Phosphoprotein</keyword>
<feature type="transmembrane region" description="Helical" evidence="11">
    <location>
        <begin position="27"/>
        <end position="50"/>
    </location>
</feature>
<name>A0A917ZSX2_9ACTN</name>
<dbReference type="SUPFAM" id="SSF47384">
    <property type="entry name" value="Homodimeric domain of signal transducing histidine kinase"/>
    <property type="match status" value="1"/>
</dbReference>
<protein>
    <recommendedName>
        <fullName evidence="3">histidine kinase</fullName>
        <ecNumber evidence="3">2.7.13.3</ecNumber>
    </recommendedName>
</protein>
<dbReference type="SMART" id="SM00388">
    <property type="entry name" value="HisKA"/>
    <property type="match status" value="1"/>
</dbReference>
<dbReference type="InterPro" id="IPR003661">
    <property type="entry name" value="HisK_dim/P_dom"/>
</dbReference>
<dbReference type="InterPro" id="IPR036097">
    <property type="entry name" value="HisK_dim/P_sf"/>
</dbReference>
<evidence type="ECO:0000256" key="11">
    <source>
        <dbReference type="SAM" id="Phobius"/>
    </source>
</evidence>
<keyword evidence="10 11" id="KW-0472">Membrane</keyword>
<gene>
    <name evidence="14" type="primary">cutS</name>
    <name evidence="14" type="ORF">GCM10012280_45660</name>
</gene>
<feature type="domain" description="Histidine kinase" evidence="12">
    <location>
        <begin position="191"/>
        <end position="401"/>
    </location>
</feature>
<evidence type="ECO:0000313" key="15">
    <source>
        <dbReference type="Proteomes" id="UP000641932"/>
    </source>
</evidence>
<dbReference type="Pfam" id="PF00672">
    <property type="entry name" value="HAMP"/>
    <property type="match status" value="1"/>
</dbReference>
<evidence type="ECO:0000256" key="1">
    <source>
        <dbReference type="ARBA" id="ARBA00000085"/>
    </source>
</evidence>
<dbReference type="Pfam" id="PF02518">
    <property type="entry name" value="HATPase_c"/>
    <property type="match status" value="1"/>
</dbReference>
<keyword evidence="7" id="KW-0418">Kinase</keyword>
<dbReference type="SUPFAM" id="SSF55874">
    <property type="entry name" value="ATPase domain of HSP90 chaperone/DNA topoisomerase II/histidine kinase"/>
    <property type="match status" value="1"/>
</dbReference>
<evidence type="ECO:0000256" key="2">
    <source>
        <dbReference type="ARBA" id="ARBA00004236"/>
    </source>
</evidence>
<evidence type="ECO:0000259" key="13">
    <source>
        <dbReference type="PROSITE" id="PS50885"/>
    </source>
</evidence>
<evidence type="ECO:0000259" key="12">
    <source>
        <dbReference type="PROSITE" id="PS50109"/>
    </source>
</evidence>
<feature type="domain" description="HAMP" evidence="13">
    <location>
        <begin position="130"/>
        <end position="183"/>
    </location>
</feature>
<accession>A0A917ZSX2</accession>
<dbReference type="InterPro" id="IPR050428">
    <property type="entry name" value="TCS_sensor_his_kinase"/>
</dbReference>
<dbReference type="SMART" id="SM00304">
    <property type="entry name" value="HAMP"/>
    <property type="match status" value="1"/>
</dbReference>
<evidence type="ECO:0000256" key="3">
    <source>
        <dbReference type="ARBA" id="ARBA00012438"/>
    </source>
</evidence>
<dbReference type="PANTHER" id="PTHR45436">
    <property type="entry name" value="SENSOR HISTIDINE KINASE YKOH"/>
    <property type="match status" value="1"/>
</dbReference>
<evidence type="ECO:0000256" key="5">
    <source>
        <dbReference type="ARBA" id="ARBA00022679"/>
    </source>
</evidence>
<dbReference type="InterPro" id="IPR003594">
    <property type="entry name" value="HATPase_dom"/>
</dbReference>
<dbReference type="PRINTS" id="PR00344">
    <property type="entry name" value="BCTRLSENSOR"/>
</dbReference>
<evidence type="ECO:0000256" key="6">
    <source>
        <dbReference type="ARBA" id="ARBA00022692"/>
    </source>
</evidence>
<dbReference type="CDD" id="cd06225">
    <property type="entry name" value="HAMP"/>
    <property type="match status" value="1"/>
</dbReference>
<proteinExistence type="predicted"/>
<keyword evidence="6 11" id="KW-0812">Transmembrane</keyword>